<proteinExistence type="predicted"/>
<evidence type="ECO:0000313" key="2">
    <source>
        <dbReference type="EMBL" id="CAL4099968.1"/>
    </source>
</evidence>
<name>A0AAV2QTH7_MEGNR</name>
<dbReference type="AlphaFoldDB" id="A0AAV2QTH7"/>
<dbReference type="Proteomes" id="UP001497623">
    <property type="component" value="Unassembled WGS sequence"/>
</dbReference>
<reference evidence="2 3" key="1">
    <citation type="submission" date="2024-05" db="EMBL/GenBank/DDBJ databases">
        <authorList>
            <person name="Wallberg A."/>
        </authorList>
    </citation>
    <scope>NUCLEOTIDE SEQUENCE [LARGE SCALE GENOMIC DNA]</scope>
</reference>
<dbReference type="EMBL" id="CAXKWB010011079">
    <property type="protein sequence ID" value="CAL4099968.1"/>
    <property type="molecule type" value="Genomic_DNA"/>
</dbReference>
<comment type="caution">
    <text evidence="2">The sequence shown here is derived from an EMBL/GenBank/DDBJ whole genome shotgun (WGS) entry which is preliminary data.</text>
</comment>
<evidence type="ECO:0000313" key="3">
    <source>
        <dbReference type="Proteomes" id="UP001497623"/>
    </source>
</evidence>
<feature type="region of interest" description="Disordered" evidence="1">
    <location>
        <begin position="402"/>
        <end position="422"/>
    </location>
</feature>
<keyword evidence="3" id="KW-1185">Reference proteome</keyword>
<evidence type="ECO:0000256" key="1">
    <source>
        <dbReference type="SAM" id="MobiDB-lite"/>
    </source>
</evidence>
<feature type="region of interest" description="Disordered" evidence="1">
    <location>
        <begin position="1"/>
        <end position="24"/>
    </location>
</feature>
<accession>A0AAV2QTH7</accession>
<gene>
    <name evidence="2" type="ORF">MNOR_LOCUS16677</name>
</gene>
<feature type="compositionally biased region" description="Low complexity" evidence="1">
    <location>
        <begin position="405"/>
        <end position="418"/>
    </location>
</feature>
<protein>
    <recommendedName>
        <fullName evidence="4">Tesmin/TSO1-like CXC domain-containing protein</fullName>
    </recommendedName>
</protein>
<feature type="non-terminal residue" evidence="2">
    <location>
        <position position="1"/>
    </location>
</feature>
<organism evidence="2 3">
    <name type="scientific">Meganyctiphanes norvegica</name>
    <name type="common">Northern krill</name>
    <name type="synonym">Thysanopoda norvegica</name>
    <dbReference type="NCBI Taxonomy" id="48144"/>
    <lineage>
        <taxon>Eukaryota</taxon>
        <taxon>Metazoa</taxon>
        <taxon>Ecdysozoa</taxon>
        <taxon>Arthropoda</taxon>
        <taxon>Crustacea</taxon>
        <taxon>Multicrustacea</taxon>
        <taxon>Malacostraca</taxon>
        <taxon>Eumalacostraca</taxon>
        <taxon>Eucarida</taxon>
        <taxon>Euphausiacea</taxon>
        <taxon>Euphausiidae</taxon>
        <taxon>Meganyctiphanes</taxon>
    </lineage>
</organism>
<evidence type="ECO:0008006" key="4">
    <source>
        <dbReference type="Google" id="ProtNLM"/>
    </source>
</evidence>
<sequence length="543" mass="60765">AKDYRSPSPKSATKEKSCPKESCGNGGLCRCSICHKNEERIDGRCKRLDLDCICCKPKKPATKHSSSTVEPQGHHMGQNLIDLLNQLDINKGGQNNDGGYNFNSYQKGFQKAKTVARTHSLNNIGPVPECKPPTNNVCQEKGGNCIAIGTLCIGMRTYKYCGRKRTCQCCLPDVSLHDYEYKSLGRSFPNGLFDQNIEPFEAPIESFEDSLEVFDDLVEVDNYVPVNPYFGLTDDTIESIQSIPENRIQSMIVDNAQSMVEDNIESMAAKIQSMATKGFSAITADDSLASDNKDDERVVNIPLNDHNTPLEEETLVETPRYETLDNQAMSNDPLESYYELSNHPAMNKIDYYDSVNIPLNGIEPGLNSNEYYDINDISSIINKNIKDNNDALDDIPATNVDPFQNSNDNFDNVNNVDSPPEEVSTKLEDYYGEGNNIPIIDYYDQVDGNPSVDNPASDLDAIQNAIDTVDYVKDLYNDMNSVEYYDQGDDNPSIVSGEYQSNYGDIYSSIDDDMNIDSSSDDYYSVGENDYYYMGEYQYGAQY</sequence>